<protein>
    <submittedName>
        <fullName evidence="6">Transcriptional regulator, AraC family</fullName>
    </submittedName>
</protein>
<evidence type="ECO:0000256" key="1">
    <source>
        <dbReference type="ARBA" id="ARBA00023015"/>
    </source>
</evidence>
<keyword evidence="1" id="KW-0805">Transcription regulation</keyword>
<proteinExistence type="predicted"/>
<dbReference type="OrthoDB" id="9814125at2"/>
<organism evidence="6 7">
    <name type="scientific">Thiothrix nivea (strain ATCC 35100 / DSM 5205 / JP2)</name>
    <dbReference type="NCBI Taxonomy" id="870187"/>
    <lineage>
        <taxon>Bacteria</taxon>
        <taxon>Pseudomonadati</taxon>
        <taxon>Pseudomonadota</taxon>
        <taxon>Gammaproteobacteria</taxon>
        <taxon>Thiotrichales</taxon>
        <taxon>Thiotrichaceae</taxon>
        <taxon>Thiothrix</taxon>
    </lineage>
</organism>
<evidence type="ECO:0000313" key="6">
    <source>
        <dbReference type="EMBL" id="EIJ34365.1"/>
    </source>
</evidence>
<evidence type="ECO:0000256" key="3">
    <source>
        <dbReference type="ARBA" id="ARBA00023159"/>
    </source>
</evidence>
<accession>A0A656HH60</accession>
<dbReference type="PROSITE" id="PS01124">
    <property type="entry name" value="HTH_ARAC_FAMILY_2"/>
    <property type="match status" value="1"/>
</dbReference>
<dbReference type="InterPro" id="IPR018060">
    <property type="entry name" value="HTH_AraC"/>
</dbReference>
<evidence type="ECO:0000256" key="4">
    <source>
        <dbReference type="ARBA" id="ARBA00023163"/>
    </source>
</evidence>
<dbReference type="InterPro" id="IPR037923">
    <property type="entry name" value="HTH-like"/>
</dbReference>
<reference evidence="7" key="1">
    <citation type="journal article" date="2011" name="Stand. Genomic Sci.">
        <title>Genome sequence of the filamentous, gliding Thiothrix nivea neotype strain (JP2(T)).</title>
        <authorList>
            <person name="Lapidus A."/>
            <person name="Nolan M."/>
            <person name="Lucas S."/>
            <person name="Glavina Del Rio T."/>
            <person name="Tice H."/>
            <person name="Cheng J.F."/>
            <person name="Tapia R."/>
            <person name="Han C."/>
            <person name="Goodwin L."/>
            <person name="Pitluck S."/>
            <person name="Liolios K."/>
            <person name="Pagani I."/>
            <person name="Ivanova N."/>
            <person name="Huntemann M."/>
            <person name="Mavromatis K."/>
            <person name="Mikhailova N."/>
            <person name="Pati A."/>
            <person name="Chen A."/>
            <person name="Palaniappan K."/>
            <person name="Land M."/>
            <person name="Brambilla E.M."/>
            <person name="Rohde M."/>
            <person name="Abt B."/>
            <person name="Verbarg S."/>
            <person name="Goker M."/>
            <person name="Bristow J."/>
            <person name="Eisen J.A."/>
            <person name="Markowitz V."/>
            <person name="Hugenholtz P."/>
            <person name="Kyrpides N.C."/>
            <person name="Klenk H.P."/>
            <person name="Woyke T."/>
        </authorList>
    </citation>
    <scope>NUCLEOTIDE SEQUENCE [LARGE SCALE GENOMIC DNA]</scope>
    <source>
        <strain evidence="7">ATCC 35100 / DSM 5205 / JP2</strain>
    </source>
</reference>
<evidence type="ECO:0000313" key="7">
    <source>
        <dbReference type="Proteomes" id="UP000005317"/>
    </source>
</evidence>
<dbReference type="GO" id="GO:0043565">
    <property type="term" value="F:sequence-specific DNA binding"/>
    <property type="evidence" value="ECO:0007669"/>
    <property type="project" value="InterPro"/>
</dbReference>
<sequence>MQEIPNYEIAPTWIVAVRMEERCNDSFVNNPHRHQFYEVLCFENAGDDHHVDFVTYAIPGNSLFFISPGMVHSFNPMGKQGYLLAFSPEFLAQSRLPGDSFEFDLFCDYHNEPFIVPAEHERFALWRLLSLMAFECKSDNPNPHILQSYLRAFLLSAQRVRNGCTTHPQPVNGGFSLTKLFQMIESHYRSNETTEFYASQLSLSAKRINEILRQRIGKTLTQLQQERLLLEARRELRLGNAAITEIAYQLGFEDPAYFSRFFKQQTGFSPSQYRKHHGQPSG</sequence>
<dbReference type="SUPFAM" id="SSF46689">
    <property type="entry name" value="Homeodomain-like"/>
    <property type="match status" value="1"/>
</dbReference>
<dbReference type="Pfam" id="PF12833">
    <property type="entry name" value="HTH_18"/>
    <property type="match status" value="1"/>
</dbReference>
<dbReference type="Pfam" id="PF02311">
    <property type="entry name" value="AraC_binding"/>
    <property type="match status" value="1"/>
</dbReference>
<evidence type="ECO:0000259" key="5">
    <source>
        <dbReference type="PROSITE" id="PS01124"/>
    </source>
</evidence>
<dbReference type="GO" id="GO:0003700">
    <property type="term" value="F:DNA-binding transcription factor activity"/>
    <property type="evidence" value="ECO:0007669"/>
    <property type="project" value="InterPro"/>
</dbReference>
<dbReference type="InterPro" id="IPR020449">
    <property type="entry name" value="Tscrpt_reg_AraC-type_HTH"/>
</dbReference>
<dbReference type="Proteomes" id="UP000005317">
    <property type="component" value="Unassembled WGS sequence"/>
</dbReference>
<keyword evidence="4" id="KW-0804">Transcription</keyword>
<dbReference type="PANTHER" id="PTHR43280:SF32">
    <property type="entry name" value="TRANSCRIPTIONAL REGULATORY PROTEIN"/>
    <property type="match status" value="1"/>
</dbReference>
<dbReference type="InterPro" id="IPR003313">
    <property type="entry name" value="AraC-bd"/>
</dbReference>
<evidence type="ECO:0000256" key="2">
    <source>
        <dbReference type="ARBA" id="ARBA00023125"/>
    </source>
</evidence>
<dbReference type="InterPro" id="IPR009057">
    <property type="entry name" value="Homeodomain-like_sf"/>
</dbReference>
<name>A0A656HH60_THINJ</name>
<dbReference type="EMBL" id="JH651384">
    <property type="protein sequence ID" value="EIJ34365.1"/>
    <property type="molecule type" value="Genomic_DNA"/>
</dbReference>
<dbReference type="RefSeq" id="WP_002708296.1">
    <property type="nucleotide sequence ID" value="NZ_JH651384.1"/>
</dbReference>
<dbReference type="AlphaFoldDB" id="A0A656HH60"/>
<gene>
    <name evidence="6" type="ORF">Thini_1784</name>
</gene>
<dbReference type="PANTHER" id="PTHR43280">
    <property type="entry name" value="ARAC-FAMILY TRANSCRIPTIONAL REGULATOR"/>
    <property type="match status" value="1"/>
</dbReference>
<dbReference type="Gene3D" id="1.10.10.60">
    <property type="entry name" value="Homeodomain-like"/>
    <property type="match status" value="1"/>
</dbReference>
<keyword evidence="2" id="KW-0238">DNA-binding</keyword>
<dbReference type="SUPFAM" id="SSF51215">
    <property type="entry name" value="Regulatory protein AraC"/>
    <property type="match status" value="1"/>
</dbReference>
<keyword evidence="7" id="KW-1185">Reference proteome</keyword>
<dbReference type="PRINTS" id="PR00032">
    <property type="entry name" value="HTHARAC"/>
</dbReference>
<keyword evidence="3" id="KW-0010">Activator</keyword>
<dbReference type="SMART" id="SM00342">
    <property type="entry name" value="HTH_ARAC"/>
    <property type="match status" value="1"/>
</dbReference>
<feature type="domain" description="HTH araC/xylS-type" evidence="5">
    <location>
        <begin position="178"/>
        <end position="276"/>
    </location>
</feature>